<accession>A0AAD7CCX4</accession>
<evidence type="ECO:0000313" key="2">
    <source>
        <dbReference type="Proteomes" id="UP001221757"/>
    </source>
</evidence>
<name>A0AAD7CCX4_MYCRO</name>
<protein>
    <submittedName>
        <fullName evidence="1">Uncharacterized protein</fullName>
    </submittedName>
</protein>
<sequence>MSSCQKNNNLSLGPDRSLFFLGSFSLRRPYLPLQIPPKLADKEGGNVSWKDSEVLFVLHRLHDKKDSHQSGNGWKPTVWPEIDTAVQAIDPEARPAKDQAKVILKLNDSYLRCPRALKIKTTGLSWTKEKHPGSYNQLSDSF</sequence>
<evidence type="ECO:0000313" key="1">
    <source>
        <dbReference type="EMBL" id="KAJ7645366.1"/>
    </source>
</evidence>
<keyword evidence="2" id="KW-1185">Reference proteome</keyword>
<comment type="caution">
    <text evidence="1">The sequence shown here is derived from an EMBL/GenBank/DDBJ whole genome shotgun (WGS) entry which is preliminary data.</text>
</comment>
<dbReference type="Proteomes" id="UP001221757">
    <property type="component" value="Unassembled WGS sequence"/>
</dbReference>
<dbReference type="EMBL" id="JARKIE010000399">
    <property type="protein sequence ID" value="KAJ7645366.1"/>
    <property type="molecule type" value="Genomic_DNA"/>
</dbReference>
<gene>
    <name evidence="1" type="ORF">B0H17DRAFT_1148446</name>
</gene>
<reference evidence="1" key="1">
    <citation type="submission" date="2023-03" db="EMBL/GenBank/DDBJ databases">
        <title>Massive genome expansion in bonnet fungi (Mycena s.s.) driven by repeated elements and novel gene families across ecological guilds.</title>
        <authorList>
            <consortium name="Lawrence Berkeley National Laboratory"/>
            <person name="Harder C.B."/>
            <person name="Miyauchi S."/>
            <person name="Viragh M."/>
            <person name="Kuo A."/>
            <person name="Thoen E."/>
            <person name="Andreopoulos B."/>
            <person name="Lu D."/>
            <person name="Skrede I."/>
            <person name="Drula E."/>
            <person name="Henrissat B."/>
            <person name="Morin E."/>
            <person name="Kohler A."/>
            <person name="Barry K."/>
            <person name="LaButti K."/>
            <person name="Morin E."/>
            <person name="Salamov A."/>
            <person name="Lipzen A."/>
            <person name="Mereny Z."/>
            <person name="Hegedus B."/>
            <person name="Baldrian P."/>
            <person name="Stursova M."/>
            <person name="Weitz H."/>
            <person name="Taylor A."/>
            <person name="Grigoriev I.V."/>
            <person name="Nagy L.G."/>
            <person name="Martin F."/>
            <person name="Kauserud H."/>
        </authorList>
    </citation>
    <scope>NUCLEOTIDE SEQUENCE</scope>
    <source>
        <strain evidence="1">CBHHK067</strain>
    </source>
</reference>
<organism evidence="1 2">
    <name type="scientific">Mycena rosella</name>
    <name type="common">Pink bonnet</name>
    <name type="synonym">Agaricus rosellus</name>
    <dbReference type="NCBI Taxonomy" id="1033263"/>
    <lineage>
        <taxon>Eukaryota</taxon>
        <taxon>Fungi</taxon>
        <taxon>Dikarya</taxon>
        <taxon>Basidiomycota</taxon>
        <taxon>Agaricomycotina</taxon>
        <taxon>Agaricomycetes</taxon>
        <taxon>Agaricomycetidae</taxon>
        <taxon>Agaricales</taxon>
        <taxon>Marasmiineae</taxon>
        <taxon>Mycenaceae</taxon>
        <taxon>Mycena</taxon>
    </lineage>
</organism>
<proteinExistence type="predicted"/>
<dbReference type="AlphaFoldDB" id="A0AAD7CCX4"/>